<feature type="compositionally biased region" description="Polar residues" evidence="1">
    <location>
        <begin position="91"/>
        <end position="100"/>
    </location>
</feature>
<proteinExistence type="predicted"/>
<evidence type="ECO:0000313" key="3">
    <source>
        <dbReference type="Proteomes" id="UP000266861"/>
    </source>
</evidence>
<organism evidence="2 3">
    <name type="scientific">Diversispora epigaea</name>
    <dbReference type="NCBI Taxonomy" id="1348612"/>
    <lineage>
        <taxon>Eukaryota</taxon>
        <taxon>Fungi</taxon>
        <taxon>Fungi incertae sedis</taxon>
        <taxon>Mucoromycota</taxon>
        <taxon>Glomeromycotina</taxon>
        <taxon>Glomeromycetes</taxon>
        <taxon>Diversisporales</taxon>
        <taxon>Diversisporaceae</taxon>
        <taxon>Diversispora</taxon>
    </lineage>
</organism>
<protein>
    <submittedName>
        <fullName evidence="2">Uncharacterized protein</fullName>
    </submittedName>
</protein>
<gene>
    <name evidence="2" type="ORF">Glove_168g165</name>
</gene>
<dbReference type="Proteomes" id="UP000266861">
    <property type="component" value="Unassembled WGS sequence"/>
</dbReference>
<sequence>MFIFHNYVDLQIPIKDTSNSNLYLNKTIYQNVDYSSRLELIHKYKNVDKSSRLDNYYSHFVSSVEVVFFWANERSNDNDGDDDGNDDSVEDNQGPSSNLIQPDIINEPLTEDPSPTINIDQLSMQKRFNNWKMNLRQDLLI</sequence>
<evidence type="ECO:0000313" key="2">
    <source>
        <dbReference type="EMBL" id="RHZ78062.1"/>
    </source>
</evidence>
<keyword evidence="3" id="KW-1185">Reference proteome</keyword>
<accession>A0A397ITL2</accession>
<name>A0A397ITL2_9GLOM</name>
<reference evidence="2 3" key="1">
    <citation type="submission" date="2018-08" db="EMBL/GenBank/DDBJ databases">
        <title>Genome and evolution of the arbuscular mycorrhizal fungus Diversispora epigaea (formerly Glomus versiforme) and its bacterial endosymbionts.</title>
        <authorList>
            <person name="Sun X."/>
            <person name="Fei Z."/>
            <person name="Harrison M."/>
        </authorList>
    </citation>
    <scope>NUCLEOTIDE SEQUENCE [LARGE SCALE GENOMIC DNA]</scope>
    <source>
        <strain evidence="2 3">IT104</strain>
    </source>
</reference>
<dbReference type="EMBL" id="PQFF01000158">
    <property type="protein sequence ID" value="RHZ78062.1"/>
    <property type="molecule type" value="Genomic_DNA"/>
</dbReference>
<dbReference type="OrthoDB" id="2352140at2759"/>
<comment type="caution">
    <text evidence="2">The sequence shown here is derived from an EMBL/GenBank/DDBJ whole genome shotgun (WGS) entry which is preliminary data.</text>
</comment>
<dbReference type="AlphaFoldDB" id="A0A397ITL2"/>
<feature type="compositionally biased region" description="Acidic residues" evidence="1">
    <location>
        <begin position="78"/>
        <end position="90"/>
    </location>
</feature>
<evidence type="ECO:0000256" key="1">
    <source>
        <dbReference type="SAM" id="MobiDB-lite"/>
    </source>
</evidence>
<feature type="region of interest" description="Disordered" evidence="1">
    <location>
        <begin position="75"/>
        <end position="114"/>
    </location>
</feature>